<evidence type="ECO:0000256" key="1">
    <source>
        <dbReference type="ARBA" id="ARBA00022618"/>
    </source>
</evidence>
<dbReference type="SUPFAM" id="SSF48452">
    <property type="entry name" value="TPR-like"/>
    <property type="match status" value="1"/>
</dbReference>
<dbReference type="GO" id="GO:0016567">
    <property type="term" value="P:protein ubiquitination"/>
    <property type="evidence" value="ECO:0007669"/>
    <property type="project" value="TreeGrafter"/>
</dbReference>
<keyword evidence="4" id="KW-0833">Ubl conjugation pathway</keyword>
<dbReference type="Pfam" id="PF13424">
    <property type="entry name" value="TPR_12"/>
    <property type="match status" value="1"/>
</dbReference>
<evidence type="ECO:0000256" key="4">
    <source>
        <dbReference type="ARBA" id="ARBA00022786"/>
    </source>
</evidence>
<keyword evidence="6" id="KW-0131">Cell cycle</keyword>
<gene>
    <name evidence="9" type="ORF">CC85DRAFT_285855</name>
</gene>
<dbReference type="GO" id="GO:0031145">
    <property type="term" value="P:anaphase-promoting complex-dependent catabolic process"/>
    <property type="evidence" value="ECO:0007669"/>
    <property type="project" value="TreeGrafter"/>
</dbReference>
<dbReference type="InterPro" id="IPR011990">
    <property type="entry name" value="TPR-like_helical_dom_sf"/>
</dbReference>
<dbReference type="EMBL" id="KQ087209">
    <property type="protein sequence ID" value="KLT42084.1"/>
    <property type="molecule type" value="Genomic_DNA"/>
</dbReference>
<feature type="repeat" description="TPR" evidence="7">
    <location>
        <begin position="372"/>
        <end position="405"/>
    </location>
</feature>
<evidence type="ECO:0000256" key="3">
    <source>
        <dbReference type="ARBA" id="ARBA00022776"/>
    </source>
</evidence>
<dbReference type="Gene3D" id="1.25.40.10">
    <property type="entry name" value="Tetratricopeptide repeat domain"/>
    <property type="match status" value="2"/>
</dbReference>
<dbReference type="PANTHER" id="PTHR12558">
    <property type="entry name" value="CELL DIVISION CYCLE 16,23,27"/>
    <property type="match status" value="1"/>
</dbReference>
<keyword evidence="5 7" id="KW-0802">TPR repeat</keyword>
<feature type="repeat" description="TPR" evidence="7">
    <location>
        <begin position="338"/>
        <end position="371"/>
    </location>
</feature>
<keyword evidence="1" id="KW-0132">Cell division</keyword>
<evidence type="ECO:0000259" key="8">
    <source>
        <dbReference type="Pfam" id="PF04049"/>
    </source>
</evidence>
<evidence type="ECO:0000256" key="7">
    <source>
        <dbReference type="PROSITE-ProRule" id="PRU00339"/>
    </source>
</evidence>
<evidence type="ECO:0000256" key="5">
    <source>
        <dbReference type="ARBA" id="ARBA00022803"/>
    </source>
</evidence>
<dbReference type="Proteomes" id="UP000053611">
    <property type="component" value="Unassembled WGS sequence"/>
</dbReference>
<dbReference type="GeneID" id="28983885"/>
<keyword evidence="10" id="KW-1185">Reference proteome</keyword>
<dbReference type="InterPro" id="IPR019734">
    <property type="entry name" value="TPR_rpt"/>
</dbReference>
<reference evidence="9 10" key="1">
    <citation type="submission" date="2015-03" db="EMBL/GenBank/DDBJ databases">
        <title>Genomics and transcriptomics of the oil-accumulating basidiomycete yeast T. oleaginosus allow insights into substrate utilization and the diverse evolutionary trajectories of mating systems in fungi.</title>
        <authorList>
            <consortium name="DOE Joint Genome Institute"/>
            <person name="Kourist R."/>
            <person name="Kracht O."/>
            <person name="Bracharz F."/>
            <person name="Lipzen A."/>
            <person name="Nolan M."/>
            <person name="Ohm R."/>
            <person name="Grigoriev I."/>
            <person name="Sun S."/>
            <person name="Heitman J."/>
            <person name="Bruck T."/>
            <person name="Nowrousian M."/>
        </authorList>
    </citation>
    <scope>NUCLEOTIDE SEQUENCE [LARGE SCALE GENOMIC DNA]</scope>
    <source>
        <strain evidence="9 10">IBC0246</strain>
    </source>
</reference>
<dbReference type="AlphaFoldDB" id="A0A0J1B389"/>
<keyword evidence="2" id="KW-0677">Repeat</keyword>
<dbReference type="Pfam" id="PF13414">
    <property type="entry name" value="TPR_11"/>
    <property type="match status" value="1"/>
</dbReference>
<accession>A0A0J1B389</accession>
<dbReference type="GO" id="GO:0005680">
    <property type="term" value="C:anaphase-promoting complex"/>
    <property type="evidence" value="ECO:0007669"/>
    <property type="project" value="InterPro"/>
</dbReference>
<dbReference type="OrthoDB" id="10262026at2759"/>
<dbReference type="STRING" id="879819.A0A0J1B389"/>
<dbReference type="PROSITE" id="PS50005">
    <property type="entry name" value="TPR"/>
    <property type="match status" value="3"/>
</dbReference>
<evidence type="ECO:0000313" key="9">
    <source>
        <dbReference type="EMBL" id="KLT42084.1"/>
    </source>
</evidence>
<dbReference type="PANTHER" id="PTHR12558:SF10">
    <property type="entry name" value="CELL DIVISION CYCLE PROTEIN 23 HOMOLOG"/>
    <property type="match status" value="1"/>
</dbReference>
<dbReference type="InterPro" id="IPR007192">
    <property type="entry name" value="APC8"/>
</dbReference>
<dbReference type="Pfam" id="PF04049">
    <property type="entry name" value="ANAPC8"/>
    <property type="match status" value="1"/>
</dbReference>
<sequence>MPPLTLEEKTHIAQELRSTTQELKDRGLLVAAKWACELLSALPKEARTRPYLHFSPPARQAGLPPLRGRPSIMTEMSFESDGFPEADEDDMLDEDTFQLAKSYFDIKEHDRVVAVLKGAKSVRARFLRTYSAYLSADRKAQESLGHFLDTKQERHALFPPLNKLLSEIEGDLDPYLLYLQGLLHMRLEQKDSAIDCFIESVRGRPYNWSAWTQLAQLIDSADKFIEIKERLPSGPMRTFFAINVMLDLHTATDLVMTMITELLDTFPGSVHLIAQKGMVYYHMRDFQRAEIQFDHVQSVDPFRMEEVDIYSNMLYVVNKKTKLAQLAHQYAEIDRNRPEVCTLIGNYYSSRGDHTRAIQYFKRALMFNRDYLPAWTLMGHEFVELKNTHAAIEAYRKAIDVNAKDYRAWYGLGQAYELLDMAHYAVEYYNQATTLRPYDCRMWTALALVYEQLGRVPDAISAHTRALLGADHKQTPDILGKLATLYAAEGQPSKAVEYHRKILALGMRDEAPLGAMAGSYLAVAAWESREGGEWALAAQYLQKIAESNLPERDAAADLLRELRIREARAAAS</sequence>
<dbReference type="RefSeq" id="XP_018278575.1">
    <property type="nucleotide sequence ID" value="XM_018423282.1"/>
</dbReference>
<protein>
    <submittedName>
        <fullName evidence="9">TPR-like protein</fullName>
    </submittedName>
</protein>
<proteinExistence type="predicted"/>
<dbReference type="GO" id="GO:0051301">
    <property type="term" value="P:cell division"/>
    <property type="evidence" value="ECO:0007669"/>
    <property type="project" value="UniProtKB-KW"/>
</dbReference>
<keyword evidence="3" id="KW-0498">Mitosis</keyword>
<dbReference type="SUPFAM" id="SSF81901">
    <property type="entry name" value="HCP-like"/>
    <property type="match status" value="1"/>
</dbReference>
<name>A0A0J1B389_9TREE</name>
<dbReference type="SMART" id="SM00028">
    <property type="entry name" value="TPR"/>
    <property type="match status" value="7"/>
</dbReference>
<feature type="domain" description="Cdc23" evidence="8">
    <location>
        <begin position="12"/>
        <end position="276"/>
    </location>
</feature>
<evidence type="ECO:0000256" key="6">
    <source>
        <dbReference type="ARBA" id="ARBA00023306"/>
    </source>
</evidence>
<dbReference type="GO" id="GO:0045842">
    <property type="term" value="P:positive regulation of mitotic metaphase/anaphase transition"/>
    <property type="evidence" value="ECO:0007669"/>
    <property type="project" value="TreeGrafter"/>
</dbReference>
<feature type="repeat" description="TPR" evidence="7">
    <location>
        <begin position="406"/>
        <end position="439"/>
    </location>
</feature>
<evidence type="ECO:0000313" key="10">
    <source>
        <dbReference type="Proteomes" id="UP000053611"/>
    </source>
</evidence>
<dbReference type="Pfam" id="PF13181">
    <property type="entry name" value="TPR_8"/>
    <property type="match status" value="1"/>
</dbReference>
<organism evidence="9 10">
    <name type="scientific">Cutaneotrichosporon oleaginosum</name>
    <dbReference type="NCBI Taxonomy" id="879819"/>
    <lineage>
        <taxon>Eukaryota</taxon>
        <taxon>Fungi</taxon>
        <taxon>Dikarya</taxon>
        <taxon>Basidiomycota</taxon>
        <taxon>Agaricomycotina</taxon>
        <taxon>Tremellomycetes</taxon>
        <taxon>Trichosporonales</taxon>
        <taxon>Trichosporonaceae</taxon>
        <taxon>Cutaneotrichosporon</taxon>
    </lineage>
</organism>
<evidence type="ECO:0000256" key="2">
    <source>
        <dbReference type="ARBA" id="ARBA00022737"/>
    </source>
</evidence>